<evidence type="ECO:0000313" key="7">
    <source>
        <dbReference type="Proteomes" id="UP000256650"/>
    </source>
</evidence>
<accession>A0A3D8ID46</accession>
<feature type="transmembrane region" description="Helical" evidence="5">
    <location>
        <begin position="105"/>
        <end position="122"/>
    </location>
</feature>
<dbReference type="RefSeq" id="WP_115551595.1">
    <property type="nucleotide sequence ID" value="NZ_CAOVYC010000002.1"/>
</dbReference>
<evidence type="ECO:0000256" key="1">
    <source>
        <dbReference type="ARBA" id="ARBA00004141"/>
    </source>
</evidence>
<organism evidence="6 7">
    <name type="scientific">Helicobacter ganmani</name>
    <dbReference type="NCBI Taxonomy" id="60246"/>
    <lineage>
        <taxon>Bacteria</taxon>
        <taxon>Pseudomonadati</taxon>
        <taxon>Campylobacterota</taxon>
        <taxon>Epsilonproteobacteria</taxon>
        <taxon>Campylobacterales</taxon>
        <taxon>Helicobacteraceae</taxon>
        <taxon>Helicobacter</taxon>
    </lineage>
</organism>
<dbReference type="PANTHER" id="PTHR43701:SF2">
    <property type="entry name" value="MEMBRANE TRANSPORTER PROTEIN YJNA-RELATED"/>
    <property type="match status" value="1"/>
</dbReference>
<feature type="transmembrane region" description="Helical" evidence="5">
    <location>
        <begin position="49"/>
        <end position="68"/>
    </location>
</feature>
<keyword evidence="5" id="KW-1003">Cell membrane</keyword>
<keyword evidence="4 5" id="KW-0472">Membrane</keyword>
<evidence type="ECO:0000256" key="4">
    <source>
        <dbReference type="ARBA" id="ARBA00023136"/>
    </source>
</evidence>
<keyword evidence="3 5" id="KW-1133">Transmembrane helix</keyword>
<dbReference type="PANTHER" id="PTHR43701">
    <property type="entry name" value="MEMBRANE TRANSPORTER PROTEIN MJ0441-RELATED"/>
    <property type="match status" value="1"/>
</dbReference>
<feature type="transmembrane region" description="Helical" evidence="5">
    <location>
        <begin position="142"/>
        <end position="173"/>
    </location>
</feature>
<protein>
    <recommendedName>
        <fullName evidence="5">Probable membrane transporter protein</fullName>
    </recommendedName>
</protein>
<feature type="transmembrane region" description="Helical" evidence="5">
    <location>
        <begin position="211"/>
        <end position="231"/>
    </location>
</feature>
<feature type="transmembrane region" description="Helical" evidence="5">
    <location>
        <begin position="238"/>
        <end position="257"/>
    </location>
</feature>
<comment type="caution">
    <text evidence="6">The sequence shown here is derived from an EMBL/GenBank/DDBJ whole genome shotgun (WGS) entry which is preliminary data.</text>
</comment>
<dbReference type="OrthoDB" id="5329774at2"/>
<dbReference type="Proteomes" id="UP000256650">
    <property type="component" value="Unassembled WGS sequence"/>
</dbReference>
<evidence type="ECO:0000256" key="2">
    <source>
        <dbReference type="ARBA" id="ARBA00022692"/>
    </source>
</evidence>
<evidence type="ECO:0000256" key="3">
    <source>
        <dbReference type="ARBA" id="ARBA00022989"/>
    </source>
</evidence>
<keyword evidence="2 5" id="KW-0812">Transmembrane</keyword>
<name>A0A3D8ID46_9HELI</name>
<gene>
    <name evidence="6" type="ORF">CQA43_05450</name>
</gene>
<comment type="subcellular location">
    <subcellularLocation>
        <location evidence="5">Cell membrane</location>
        <topology evidence="5">Multi-pass membrane protein</topology>
    </subcellularLocation>
    <subcellularLocation>
        <location evidence="1">Membrane</location>
        <topology evidence="1">Multi-pass membrane protein</topology>
    </subcellularLocation>
</comment>
<comment type="similarity">
    <text evidence="5">Belongs to the 4-toluene sulfonate uptake permease (TSUP) (TC 2.A.102) family.</text>
</comment>
<evidence type="ECO:0000256" key="5">
    <source>
        <dbReference type="RuleBase" id="RU363041"/>
    </source>
</evidence>
<keyword evidence="7" id="KW-1185">Reference proteome</keyword>
<dbReference type="InterPro" id="IPR051598">
    <property type="entry name" value="TSUP/Inactive_protease-like"/>
</dbReference>
<evidence type="ECO:0000313" key="6">
    <source>
        <dbReference type="EMBL" id="RDU63062.1"/>
    </source>
</evidence>
<sequence>MEWLVLDFSFILTLFIIGIFTGILAGFFGIGGGAIIVPLMILLGNDIKIAIGISIMQMIFSSIYGSYINYRQNNLEFKDSLYVGLGGLIGAAFSGVVVDRIPSNILEGIFTLFILYSLVKFFKANAYGGESRLGNGISAKLFLISCGCVVGVFAISLGIGGGMMLSPLLAYYLGYSSKKIIPLSLFFIIFSSVSGFTSLAMHGYADYKQGIIVGIASLIGVRIGIWLLSIIDAKKHKYALLMMYCLVLSIMLKKMFWS</sequence>
<dbReference type="GeneID" id="82535733"/>
<dbReference type="Pfam" id="PF01925">
    <property type="entry name" value="TauE"/>
    <property type="match status" value="1"/>
</dbReference>
<dbReference type="EMBL" id="NXLS01000004">
    <property type="protein sequence ID" value="RDU63062.1"/>
    <property type="molecule type" value="Genomic_DNA"/>
</dbReference>
<dbReference type="InterPro" id="IPR002781">
    <property type="entry name" value="TM_pro_TauE-like"/>
</dbReference>
<feature type="transmembrane region" description="Helical" evidence="5">
    <location>
        <begin position="185"/>
        <end position="205"/>
    </location>
</feature>
<feature type="transmembrane region" description="Helical" evidence="5">
    <location>
        <begin position="12"/>
        <end position="37"/>
    </location>
</feature>
<dbReference type="GO" id="GO:0005886">
    <property type="term" value="C:plasma membrane"/>
    <property type="evidence" value="ECO:0007669"/>
    <property type="project" value="UniProtKB-SubCell"/>
</dbReference>
<dbReference type="AlphaFoldDB" id="A0A3D8ID46"/>
<reference evidence="6 7" key="1">
    <citation type="submission" date="2018-04" db="EMBL/GenBank/DDBJ databases">
        <title>Novel Campyloabacter and Helicobacter Species and Strains.</title>
        <authorList>
            <person name="Mannion A.J."/>
            <person name="Shen Z."/>
            <person name="Fox J.G."/>
        </authorList>
    </citation>
    <scope>NUCLEOTIDE SEQUENCE [LARGE SCALE GENOMIC DNA]</scope>
    <source>
        <strain evidence="6 7">MIT 99-5101</strain>
    </source>
</reference>
<proteinExistence type="inferred from homology"/>
<feature type="transmembrane region" description="Helical" evidence="5">
    <location>
        <begin position="80"/>
        <end position="98"/>
    </location>
</feature>